<evidence type="ECO:0000313" key="2">
    <source>
        <dbReference type="EMBL" id="MFC5270884.1"/>
    </source>
</evidence>
<accession>A0ABW0EDA7</accession>
<comment type="caution">
    <text evidence="2">The sequence shown here is derived from an EMBL/GenBank/DDBJ whole genome shotgun (WGS) entry which is preliminary data.</text>
</comment>
<gene>
    <name evidence="2" type="ORF">ACFPIB_09700</name>
</gene>
<feature type="compositionally biased region" description="Basic and acidic residues" evidence="1">
    <location>
        <begin position="9"/>
        <end position="23"/>
    </location>
</feature>
<feature type="region of interest" description="Disordered" evidence="1">
    <location>
        <begin position="49"/>
        <end position="134"/>
    </location>
</feature>
<feature type="compositionally biased region" description="Acidic residues" evidence="1">
    <location>
        <begin position="106"/>
        <end position="128"/>
    </location>
</feature>
<feature type="compositionally biased region" description="Basic and acidic residues" evidence="1">
    <location>
        <begin position="49"/>
        <end position="69"/>
    </location>
</feature>
<sequence>MSKKKKKTDKAEKKAKVHKELEGFEIKINPLGEITSSYSIDQLNEFLDKNVYDKKLTDKGLEKPGGKAAEDDDYHVEETQEEEENPEDFIASAPRAKNGKTPAKSEDDEEDETDEDEDDLDDLDDDEESRPKKR</sequence>
<dbReference type="Proteomes" id="UP001596161">
    <property type="component" value="Unassembled WGS sequence"/>
</dbReference>
<protein>
    <submittedName>
        <fullName evidence="2">Uncharacterized protein</fullName>
    </submittedName>
</protein>
<reference evidence="3" key="1">
    <citation type="journal article" date="2019" name="Int. J. Syst. Evol. Microbiol.">
        <title>The Global Catalogue of Microorganisms (GCM) 10K type strain sequencing project: providing services to taxonomists for standard genome sequencing and annotation.</title>
        <authorList>
            <consortium name="The Broad Institute Genomics Platform"/>
            <consortium name="The Broad Institute Genome Sequencing Center for Infectious Disease"/>
            <person name="Wu L."/>
            <person name="Ma J."/>
        </authorList>
    </citation>
    <scope>NUCLEOTIDE SEQUENCE [LARGE SCALE GENOMIC DNA]</scope>
    <source>
        <strain evidence="3">KACC 12602</strain>
    </source>
</reference>
<organism evidence="2 3">
    <name type="scientific">Adhaeribacter terreus</name>
    <dbReference type="NCBI Taxonomy" id="529703"/>
    <lineage>
        <taxon>Bacteria</taxon>
        <taxon>Pseudomonadati</taxon>
        <taxon>Bacteroidota</taxon>
        <taxon>Cytophagia</taxon>
        <taxon>Cytophagales</taxon>
        <taxon>Hymenobacteraceae</taxon>
        <taxon>Adhaeribacter</taxon>
    </lineage>
</organism>
<feature type="compositionally biased region" description="Acidic residues" evidence="1">
    <location>
        <begin position="70"/>
        <end position="87"/>
    </location>
</feature>
<dbReference type="RefSeq" id="WP_378017254.1">
    <property type="nucleotide sequence ID" value="NZ_JBHSKT010000005.1"/>
</dbReference>
<proteinExistence type="predicted"/>
<evidence type="ECO:0000313" key="3">
    <source>
        <dbReference type="Proteomes" id="UP001596161"/>
    </source>
</evidence>
<keyword evidence="3" id="KW-1185">Reference proteome</keyword>
<feature type="region of interest" description="Disordered" evidence="1">
    <location>
        <begin position="1"/>
        <end position="23"/>
    </location>
</feature>
<evidence type="ECO:0000256" key="1">
    <source>
        <dbReference type="SAM" id="MobiDB-lite"/>
    </source>
</evidence>
<dbReference type="EMBL" id="JBHSKT010000005">
    <property type="protein sequence ID" value="MFC5270884.1"/>
    <property type="molecule type" value="Genomic_DNA"/>
</dbReference>
<name>A0ABW0EDA7_9BACT</name>